<name>A0A7W4VFI8_9BURK</name>
<evidence type="ECO:0000313" key="1">
    <source>
        <dbReference type="EMBL" id="MBB3010672.1"/>
    </source>
</evidence>
<dbReference type="EMBL" id="JACHWF010000009">
    <property type="protein sequence ID" value="MBB3010672.1"/>
    <property type="molecule type" value="Genomic_DNA"/>
</dbReference>
<protein>
    <submittedName>
        <fullName evidence="1">Ribosome modulation factor</fullName>
    </submittedName>
</protein>
<evidence type="ECO:0000313" key="2">
    <source>
        <dbReference type="Proteomes" id="UP000578036"/>
    </source>
</evidence>
<gene>
    <name evidence="1" type="ORF">FHX61_005353</name>
</gene>
<reference evidence="1 2" key="1">
    <citation type="submission" date="2020-08" db="EMBL/GenBank/DDBJ databases">
        <title>Genomic Encyclopedia of Type Strains, Phase IV (KMG-V): Genome sequencing to study the core and pangenomes of soil and plant-associated prokaryotes.</title>
        <authorList>
            <person name="Whitman W."/>
        </authorList>
    </citation>
    <scope>NUCLEOTIDE SEQUENCE [LARGE SCALE GENOMIC DNA]</scope>
    <source>
        <strain evidence="1 2">SLV-2362</strain>
    </source>
</reference>
<keyword evidence="2" id="KW-1185">Reference proteome</keyword>
<comment type="caution">
    <text evidence="1">The sequence shown here is derived from an EMBL/GenBank/DDBJ whole genome shotgun (WGS) entry which is preliminary data.</text>
</comment>
<proteinExistence type="predicted"/>
<organism evidence="1 2">
    <name type="scientific">Cupriavidus alkaliphilus</name>
    <dbReference type="NCBI Taxonomy" id="942866"/>
    <lineage>
        <taxon>Bacteria</taxon>
        <taxon>Pseudomonadati</taxon>
        <taxon>Pseudomonadota</taxon>
        <taxon>Betaproteobacteria</taxon>
        <taxon>Burkholderiales</taxon>
        <taxon>Burkholderiaceae</taxon>
        <taxon>Cupriavidus</taxon>
    </lineage>
</organism>
<sequence length="62" mass="6734">MEQIRSREAIRAEGARAAREGKGMSACRYEEGTEARDEWDNGYCQACARAVVANSAAIRVAA</sequence>
<dbReference type="Proteomes" id="UP000578036">
    <property type="component" value="Unassembled WGS sequence"/>
</dbReference>
<accession>A0A7W4VFI8</accession>
<dbReference type="AlphaFoldDB" id="A0A7W4VFI8"/>
<dbReference type="RefSeq" id="WP_183300709.1">
    <property type="nucleotide sequence ID" value="NZ_JACHWF010000009.1"/>
</dbReference>